<dbReference type="EMBL" id="JAAMPU010000097">
    <property type="protein sequence ID" value="NMH26972.1"/>
    <property type="molecule type" value="Genomic_DNA"/>
</dbReference>
<name>A0A972FJS6_9FLAO</name>
<organism evidence="1 2">
    <name type="scientific">Flavobacterium silvaticum</name>
    <dbReference type="NCBI Taxonomy" id="1852020"/>
    <lineage>
        <taxon>Bacteria</taxon>
        <taxon>Pseudomonadati</taxon>
        <taxon>Bacteroidota</taxon>
        <taxon>Flavobacteriia</taxon>
        <taxon>Flavobacteriales</taxon>
        <taxon>Flavobacteriaceae</taxon>
        <taxon>Flavobacterium</taxon>
    </lineage>
</organism>
<dbReference type="Proteomes" id="UP000712080">
    <property type="component" value="Unassembled WGS sequence"/>
</dbReference>
<evidence type="ECO:0000313" key="1">
    <source>
        <dbReference type="EMBL" id="NMH26972.1"/>
    </source>
</evidence>
<proteinExistence type="predicted"/>
<accession>A0A972FJS6</accession>
<comment type="caution">
    <text evidence="1">The sequence shown here is derived from an EMBL/GenBank/DDBJ whole genome shotgun (WGS) entry which is preliminary data.</text>
</comment>
<reference evidence="1" key="1">
    <citation type="submission" date="2020-02" db="EMBL/GenBank/DDBJ databases">
        <title>Flavobacterium sp. genome.</title>
        <authorList>
            <person name="Jung H.S."/>
            <person name="Baek J.H."/>
            <person name="Jeon C.O."/>
        </authorList>
    </citation>
    <scope>NUCLEOTIDE SEQUENCE</scope>
    <source>
        <strain evidence="1">SE-s28</strain>
    </source>
</reference>
<evidence type="ECO:0000313" key="2">
    <source>
        <dbReference type="Proteomes" id="UP000712080"/>
    </source>
</evidence>
<keyword evidence="2" id="KW-1185">Reference proteome</keyword>
<dbReference type="RefSeq" id="WP_169525976.1">
    <property type="nucleotide sequence ID" value="NZ_JAAMPU010000097.1"/>
</dbReference>
<gene>
    <name evidence="1" type="ORF">G6047_02915</name>
</gene>
<protein>
    <submittedName>
        <fullName evidence="1">Uncharacterized protein</fullName>
    </submittedName>
</protein>
<dbReference type="AlphaFoldDB" id="A0A972FJS6"/>
<sequence length="65" mass="6898">MIATLIKALGISIGCSCPMNCQSDQTKTGDNPDTAIITTIVMDEITPEVPNVLSGIQDLSKIYTI</sequence>